<dbReference type="InterPro" id="IPR044926">
    <property type="entry name" value="RGS_subdomain_2"/>
</dbReference>
<dbReference type="AlphaFoldDB" id="X6NCC2"/>
<dbReference type="PANTHER" id="PTHR10845">
    <property type="entry name" value="REGULATOR OF G PROTEIN SIGNALING"/>
    <property type="match status" value="1"/>
</dbReference>
<gene>
    <name evidence="2" type="ORF">RFI_13511</name>
</gene>
<evidence type="ECO:0008006" key="4">
    <source>
        <dbReference type="Google" id="ProtNLM"/>
    </source>
</evidence>
<reference evidence="2 3" key="1">
    <citation type="journal article" date="2013" name="Curr. Biol.">
        <title>The Genome of the Foraminiferan Reticulomyxa filosa.</title>
        <authorList>
            <person name="Glockner G."/>
            <person name="Hulsmann N."/>
            <person name="Schleicher M."/>
            <person name="Noegel A.A."/>
            <person name="Eichinger L."/>
            <person name="Gallinger C."/>
            <person name="Pawlowski J."/>
            <person name="Sierra R."/>
            <person name="Euteneuer U."/>
            <person name="Pillet L."/>
            <person name="Moustafa A."/>
            <person name="Platzer M."/>
            <person name="Groth M."/>
            <person name="Szafranski K."/>
            <person name="Schliwa M."/>
        </authorList>
    </citation>
    <scope>NUCLEOTIDE SEQUENCE [LARGE SCALE GENOMIC DNA]</scope>
</reference>
<protein>
    <recommendedName>
        <fullName evidence="4">RGS domain-containing protein</fullName>
    </recommendedName>
</protein>
<proteinExistence type="predicted"/>
<evidence type="ECO:0000313" key="2">
    <source>
        <dbReference type="EMBL" id="ETO23666.1"/>
    </source>
</evidence>
<organism evidence="2 3">
    <name type="scientific">Reticulomyxa filosa</name>
    <dbReference type="NCBI Taxonomy" id="46433"/>
    <lineage>
        <taxon>Eukaryota</taxon>
        <taxon>Sar</taxon>
        <taxon>Rhizaria</taxon>
        <taxon>Retaria</taxon>
        <taxon>Foraminifera</taxon>
        <taxon>Monothalamids</taxon>
        <taxon>Reticulomyxidae</taxon>
        <taxon>Reticulomyxa</taxon>
    </lineage>
</organism>
<evidence type="ECO:0000256" key="1">
    <source>
        <dbReference type="SAM" id="MobiDB-lite"/>
    </source>
</evidence>
<accession>X6NCC2</accession>
<comment type="caution">
    <text evidence="2">The sequence shown here is derived from an EMBL/GenBank/DDBJ whole genome shotgun (WGS) entry which is preliminary data.</text>
</comment>
<sequence>MNDSTSVQEVSQYLKYDNKMLLQNSLSRGELEKQGAELSLIQVINSERGYDLFMKHLATEFSMECLSSVTEFLHYQQYLYDEYFAHVDTFDPKKHLLKYNLGSSVIEIPPQVPKSYIVYCTTISNDIYPQLNSLSPHTSTYNRAIKNFFKNKMYSSNERSKSTTVDQSKSVKAPLQKRKQFPTEMKIDYFNTPLTADIQNPNDSKRIGINTSVEDNSHANDNDNDQPQIQVKKMSSTHILNKKVSSSDVYTTENELSAYLLDQSSEELIFRFRQISFSLFEKYINPNSCYELNIRGETRRKLQYKMSDRKKWFAGKDDDIIKLTAFDYLHLFDDSCKEVFQLLQDSFRRFQQTLPCKALSQTLHPHSNNSSLL</sequence>
<dbReference type="InterPro" id="IPR036305">
    <property type="entry name" value="RGS_sf"/>
</dbReference>
<dbReference type="Proteomes" id="UP000023152">
    <property type="component" value="Unassembled WGS sequence"/>
</dbReference>
<name>X6NCC2_RETFI</name>
<dbReference type="PANTHER" id="PTHR10845:SF192">
    <property type="entry name" value="DOUBLE HIT, ISOFORM B"/>
    <property type="match status" value="1"/>
</dbReference>
<feature type="region of interest" description="Disordered" evidence="1">
    <location>
        <begin position="197"/>
        <end position="227"/>
    </location>
</feature>
<evidence type="ECO:0000313" key="3">
    <source>
        <dbReference type="Proteomes" id="UP000023152"/>
    </source>
</evidence>
<dbReference type="Gene3D" id="1.10.167.10">
    <property type="entry name" value="Regulator of G-protein Signalling 4, domain 2"/>
    <property type="match status" value="1"/>
</dbReference>
<dbReference type="EMBL" id="ASPP01009774">
    <property type="protein sequence ID" value="ETO23666.1"/>
    <property type="molecule type" value="Genomic_DNA"/>
</dbReference>
<dbReference type="SUPFAM" id="SSF48097">
    <property type="entry name" value="Regulator of G-protein signaling, RGS"/>
    <property type="match status" value="1"/>
</dbReference>
<keyword evidence="3" id="KW-1185">Reference proteome</keyword>